<dbReference type="InterPro" id="IPR011990">
    <property type="entry name" value="TPR-like_helical_dom_sf"/>
</dbReference>
<evidence type="ECO:0000256" key="11">
    <source>
        <dbReference type="PIRNR" id="PIRNR016478"/>
    </source>
</evidence>
<dbReference type="InterPro" id="IPR006822">
    <property type="entry name" value="Coatomer_esu"/>
</dbReference>
<dbReference type="PANTHER" id="PTHR10805:SF0">
    <property type="entry name" value="COATOMER SUBUNIT EPSILON"/>
    <property type="match status" value="1"/>
</dbReference>
<keyword evidence="14" id="KW-1185">Reference proteome</keyword>
<keyword evidence="10 11" id="KW-0968">Cytoplasmic vesicle</keyword>
<protein>
    <recommendedName>
        <fullName evidence="11">Coatomer subunit epsilon</fullName>
    </recommendedName>
</protein>
<dbReference type="GO" id="GO:0006888">
    <property type="term" value="P:endoplasmic reticulum to Golgi vesicle-mediated transport"/>
    <property type="evidence" value="ECO:0007669"/>
    <property type="project" value="TreeGrafter"/>
</dbReference>
<dbReference type="PROSITE" id="PS50005">
    <property type="entry name" value="TPR"/>
    <property type="match status" value="1"/>
</dbReference>
<keyword evidence="4 11" id="KW-0813">Transport</keyword>
<evidence type="ECO:0000256" key="1">
    <source>
        <dbReference type="ARBA" id="ARBA00004255"/>
    </source>
</evidence>
<dbReference type="SUPFAM" id="SSF48452">
    <property type="entry name" value="TPR-like"/>
    <property type="match status" value="1"/>
</dbReference>
<evidence type="ECO:0000256" key="7">
    <source>
        <dbReference type="ARBA" id="ARBA00022927"/>
    </source>
</evidence>
<dbReference type="OrthoDB" id="310217at2759"/>
<keyword evidence="7 11" id="KW-0653">Protein transport</keyword>
<feature type="repeat" description="TPR" evidence="12">
    <location>
        <begin position="205"/>
        <end position="238"/>
    </location>
</feature>
<dbReference type="SMART" id="SM00028">
    <property type="entry name" value="TPR"/>
    <property type="match status" value="1"/>
</dbReference>
<dbReference type="VEuPathDB" id="FungiDB:TRICI_006799"/>
<dbReference type="PANTHER" id="PTHR10805">
    <property type="entry name" value="COATOMER SUBUNIT EPSILON"/>
    <property type="match status" value="1"/>
</dbReference>
<keyword evidence="12" id="KW-0802">TPR repeat</keyword>
<dbReference type="GO" id="GO:0000139">
    <property type="term" value="C:Golgi membrane"/>
    <property type="evidence" value="ECO:0007669"/>
    <property type="project" value="UniProtKB-SubCell"/>
</dbReference>
<dbReference type="GO" id="GO:0006891">
    <property type="term" value="P:intra-Golgi vesicle-mediated transport"/>
    <property type="evidence" value="ECO:0007669"/>
    <property type="project" value="TreeGrafter"/>
</dbReference>
<dbReference type="Gene3D" id="1.25.40.10">
    <property type="entry name" value="Tetratricopeptide repeat domain"/>
    <property type="match status" value="1"/>
</dbReference>
<keyword evidence="9 11" id="KW-0472">Membrane</keyword>
<evidence type="ECO:0000256" key="5">
    <source>
        <dbReference type="ARBA" id="ARBA00022490"/>
    </source>
</evidence>
<reference evidence="13" key="1">
    <citation type="journal article" date="2019" name="G3 (Bethesda)">
        <title>Genome Assemblies of Two Rare Opportunistic Yeast Pathogens: Diutina rugosa (syn. Candida rugosa) and Trichomonascus ciferrii (syn. Candida ciferrii).</title>
        <authorList>
            <person name="Mixao V."/>
            <person name="Saus E."/>
            <person name="Hansen A.P."/>
            <person name="Lass-Florl C."/>
            <person name="Gabaldon T."/>
        </authorList>
    </citation>
    <scope>NUCLEOTIDE SEQUENCE</scope>
    <source>
        <strain evidence="13">CBS 4856</strain>
    </source>
</reference>
<evidence type="ECO:0000256" key="8">
    <source>
        <dbReference type="ARBA" id="ARBA00023034"/>
    </source>
</evidence>
<comment type="function">
    <text evidence="11">The coatomer is a cytosolic protein complex that binds to dilysine motifs and reversibly associates with Golgi non-clathrin-coated vesicles, which further mediate biosynthetic protein transport from the ER, via the Golgi up to the trans Golgi network. The coatomer complex is required for budding from Golgi membranes, and is essential for the retrograde Golgi-to-ER transport of dilysine-tagged proteins.</text>
</comment>
<dbReference type="PIRSF" id="PIRSF016478">
    <property type="entry name" value="Coatomer_esu"/>
    <property type="match status" value="1"/>
</dbReference>
<keyword evidence="8 11" id="KW-0333">Golgi apparatus</keyword>
<dbReference type="GO" id="GO:0030126">
    <property type="term" value="C:COPI vesicle coat"/>
    <property type="evidence" value="ECO:0007669"/>
    <property type="project" value="TreeGrafter"/>
</dbReference>
<organism evidence="13 14">
    <name type="scientific">Trichomonascus ciferrii</name>
    <dbReference type="NCBI Taxonomy" id="44093"/>
    <lineage>
        <taxon>Eukaryota</taxon>
        <taxon>Fungi</taxon>
        <taxon>Dikarya</taxon>
        <taxon>Ascomycota</taxon>
        <taxon>Saccharomycotina</taxon>
        <taxon>Dipodascomycetes</taxon>
        <taxon>Dipodascales</taxon>
        <taxon>Trichomonascaceae</taxon>
        <taxon>Trichomonascus</taxon>
        <taxon>Trichomonascus ciferrii complex</taxon>
    </lineage>
</organism>
<evidence type="ECO:0000256" key="12">
    <source>
        <dbReference type="PROSITE-ProRule" id="PRU00339"/>
    </source>
</evidence>
<evidence type="ECO:0000256" key="6">
    <source>
        <dbReference type="ARBA" id="ARBA00022892"/>
    </source>
</evidence>
<comment type="similarity">
    <text evidence="3 11">Belongs to the COPE family.</text>
</comment>
<keyword evidence="6 11" id="KW-0931">ER-Golgi transport</keyword>
<dbReference type="GO" id="GO:0005198">
    <property type="term" value="F:structural molecule activity"/>
    <property type="evidence" value="ECO:0007669"/>
    <property type="project" value="UniProtKB-UniRule"/>
</dbReference>
<evidence type="ECO:0000256" key="3">
    <source>
        <dbReference type="ARBA" id="ARBA00008827"/>
    </source>
</evidence>
<dbReference type="InterPro" id="IPR019734">
    <property type="entry name" value="TPR_rpt"/>
</dbReference>
<evidence type="ECO:0000256" key="10">
    <source>
        <dbReference type="ARBA" id="ARBA00023329"/>
    </source>
</evidence>
<name>A0A642UD97_9ASCO</name>
<comment type="subcellular location">
    <subcellularLocation>
        <location evidence="2">Cytoplasmic vesicle</location>
        <location evidence="2">COPI-coated vesicle membrane</location>
        <topology evidence="2">Peripheral membrane protein</topology>
        <orientation evidence="2">Cytoplasmic side</orientation>
    </subcellularLocation>
    <subcellularLocation>
        <location evidence="1">Golgi apparatus membrane</location>
        <topology evidence="1">Peripheral membrane protein</topology>
        <orientation evidence="1">Cytoplasmic side</orientation>
    </subcellularLocation>
</comment>
<dbReference type="GO" id="GO:0015031">
    <property type="term" value="P:protein transport"/>
    <property type="evidence" value="ECO:0007669"/>
    <property type="project" value="UniProtKB-UniRule"/>
</dbReference>
<comment type="caution">
    <text evidence="13">The sequence shown here is derived from an EMBL/GenBank/DDBJ whole genome shotgun (WGS) entry which is preliminary data.</text>
</comment>
<keyword evidence="5 11" id="KW-0963">Cytoplasm</keyword>
<dbReference type="GO" id="GO:0006890">
    <property type="term" value="P:retrograde vesicle-mediated transport, Golgi to endoplasmic reticulum"/>
    <property type="evidence" value="ECO:0007669"/>
    <property type="project" value="UniProtKB-UniRule"/>
</dbReference>
<gene>
    <name evidence="13" type="ORF">TRICI_006799</name>
</gene>
<sequence length="296" mass="32681">MDPFSEGSGELFSIQQAYYTGDYNQVLSLDITGYNEKNKVAAQVLVERAKIRLGRAQEVVSELEGVDDVSLQAVKAYAQYTIGVGAKESGLEAVKQLVDKHGGDNSVVQYLGGLVYVLEGQDDEALQLLEKHEGSLECISLIVQIHLLHNRVEKASQEIQAAKKWAQDNIVFNLAEAWVDLRQDDDKYQDAYYIYQELTGGAPTAKSLVGQAVAHLQLGQIPEAEQELSEALQLEPHNKEALSNSIACSIITGKEYSDLESNLEQVQKDHPSLVDVANKTTLFDKVLEKYSKQIPA</sequence>
<proteinExistence type="inferred from homology"/>
<evidence type="ECO:0000256" key="4">
    <source>
        <dbReference type="ARBA" id="ARBA00022448"/>
    </source>
</evidence>
<evidence type="ECO:0000313" key="14">
    <source>
        <dbReference type="Proteomes" id="UP000761534"/>
    </source>
</evidence>
<dbReference type="EMBL" id="SWFS01000571">
    <property type="protein sequence ID" value="KAA8897037.1"/>
    <property type="molecule type" value="Genomic_DNA"/>
</dbReference>
<evidence type="ECO:0000313" key="13">
    <source>
        <dbReference type="EMBL" id="KAA8897037.1"/>
    </source>
</evidence>
<evidence type="ECO:0000256" key="9">
    <source>
        <dbReference type="ARBA" id="ARBA00023136"/>
    </source>
</evidence>
<dbReference type="Proteomes" id="UP000761534">
    <property type="component" value="Unassembled WGS sequence"/>
</dbReference>
<dbReference type="AlphaFoldDB" id="A0A642UD97"/>
<evidence type="ECO:0000256" key="2">
    <source>
        <dbReference type="ARBA" id="ARBA00004347"/>
    </source>
</evidence>
<accession>A0A642UD97</accession>
<dbReference type="Pfam" id="PF04733">
    <property type="entry name" value="Coatomer_E"/>
    <property type="match status" value="1"/>
</dbReference>